<keyword evidence="7 12" id="KW-0547">Nucleotide-binding</keyword>
<comment type="cofactor">
    <cofactor evidence="1 12">
        <name>Mg(2+)</name>
        <dbReference type="ChEBI" id="CHEBI:18420"/>
    </cofactor>
</comment>
<evidence type="ECO:0000256" key="10">
    <source>
        <dbReference type="ARBA" id="ARBA00022842"/>
    </source>
</evidence>
<evidence type="ECO:0000256" key="7">
    <source>
        <dbReference type="ARBA" id="ARBA00022741"/>
    </source>
</evidence>
<dbReference type="GO" id="GO:0005524">
    <property type="term" value="F:ATP binding"/>
    <property type="evidence" value="ECO:0007669"/>
    <property type="project" value="UniProtKB-KW"/>
</dbReference>
<comment type="pathway">
    <text evidence="3 12">Carbohydrate biosynthesis; gluconeogenesis.</text>
</comment>
<dbReference type="InterPro" id="IPR013815">
    <property type="entry name" value="ATP_grasp_subdomain_1"/>
</dbReference>
<evidence type="ECO:0000256" key="3">
    <source>
        <dbReference type="ARBA" id="ARBA00004742"/>
    </source>
</evidence>
<dbReference type="PROSITE" id="PS00370">
    <property type="entry name" value="PEP_ENZYMES_PHOS_SITE"/>
    <property type="match status" value="1"/>
</dbReference>
<proteinExistence type="inferred from homology"/>
<evidence type="ECO:0000313" key="16">
    <source>
        <dbReference type="EMBL" id="MBT4870076.1"/>
    </source>
</evidence>
<keyword evidence="10 12" id="KW-0460">Magnesium</keyword>
<evidence type="ECO:0000259" key="14">
    <source>
        <dbReference type="Pfam" id="PF01326"/>
    </source>
</evidence>
<keyword evidence="5 12" id="KW-0808">Transferase</keyword>
<dbReference type="Pfam" id="PF01326">
    <property type="entry name" value="PPDK_N"/>
    <property type="match status" value="1"/>
</dbReference>
<feature type="domain" description="PEP-utilising enzyme C-terminal" evidence="15">
    <location>
        <begin position="519"/>
        <end position="797"/>
    </location>
</feature>
<dbReference type="GO" id="GO:0046872">
    <property type="term" value="F:metal ion binding"/>
    <property type="evidence" value="ECO:0007669"/>
    <property type="project" value="UniProtKB-KW"/>
</dbReference>
<feature type="domain" description="PEP-utilising enzyme mobile" evidence="13">
    <location>
        <begin position="369"/>
        <end position="439"/>
    </location>
</feature>
<dbReference type="PROSITE" id="PS00742">
    <property type="entry name" value="PEP_ENZYMES_2"/>
    <property type="match status" value="1"/>
</dbReference>
<evidence type="ECO:0000259" key="13">
    <source>
        <dbReference type="Pfam" id="PF00391"/>
    </source>
</evidence>
<evidence type="ECO:0000256" key="8">
    <source>
        <dbReference type="ARBA" id="ARBA00022777"/>
    </source>
</evidence>
<dbReference type="Gene3D" id="3.20.20.60">
    <property type="entry name" value="Phosphoenolpyruvate-binding domains"/>
    <property type="match status" value="1"/>
</dbReference>
<comment type="catalytic activity">
    <reaction evidence="11 12">
        <text>pyruvate + ATP + H2O = phosphoenolpyruvate + AMP + phosphate + 2 H(+)</text>
        <dbReference type="Rhea" id="RHEA:11364"/>
        <dbReference type="ChEBI" id="CHEBI:15361"/>
        <dbReference type="ChEBI" id="CHEBI:15377"/>
        <dbReference type="ChEBI" id="CHEBI:15378"/>
        <dbReference type="ChEBI" id="CHEBI:30616"/>
        <dbReference type="ChEBI" id="CHEBI:43474"/>
        <dbReference type="ChEBI" id="CHEBI:58702"/>
        <dbReference type="ChEBI" id="CHEBI:456215"/>
        <dbReference type="EC" id="2.7.9.2"/>
    </reaction>
</comment>
<dbReference type="InterPro" id="IPR018274">
    <property type="entry name" value="PEP_util_AS"/>
</dbReference>
<evidence type="ECO:0000256" key="9">
    <source>
        <dbReference type="ARBA" id="ARBA00022840"/>
    </source>
</evidence>
<dbReference type="InterPro" id="IPR023151">
    <property type="entry name" value="PEP_util_CS"/>
</dbReference>
<dbReference type="InterPro" id="IPR002192">
    <property type="entry name" value="PPDK_AMP/ATP-bd"/>
</dbReference>
<dbReference type="PRINTS" id="PR01736">
    <property type="entry name" value="PHPHTRNFRASE"/>
</dbReference>
<reference evidence="16" key="1">
    <citation type="journal article" date="2021" name="ISME J.">
        <title>Mercury methylation by metabolically versatile and cosmopolitan marine bacteria.</title>
        <authorList>
            <person name="Lin H."/>
            <person name="Ascher D.B."/>
            <person name="Myung Y."/>
            <person name="Lamborg C.H."/>
            <person name="Hallam S.J."/>
            <person name="Gionfriddo C.M."/>
            <person name="Holt K.E."/>
            <person name="Moreau J.W."/>
        </authorList>
    </citation>
    <scope>NUCLEOTIDE SEQUENCE</scope>
    <source>
        <strain evidence="16">SI075_bin30</strain>
    </source>
</reference>
<dbReference type="SUPFAM" id="SSF56059">
    <property type="entry name" value="Glutathione synthetase ATP-binding domain-like"/>
    <property type="match status" value="1"/>
</dbReference>
<dbReference type="Gene3D" id="3.30.1490.20">
    <property type="entry name" value="ATP-grasp fold, A domain"/>
    <property type="match status" value="1"/>
</dbReference>
<dbReference type="Gene3D" id="3.50.30.10">
    <property type="entry name" value="Phosphohistidine domain"/>
    <property type="match status" value="1"/>
</dbReference>
<evidence type="ECO:0000256" key="5">
    <source>
        <dbReference type="ARBA" id="ARBA00022679"/>
    </source>
</evidence>
<name>A0A8T5GEV8_9ARCH</name>
<dbReference type="Gene3D" id="3.30.470.20">
    <property type="entry name" value="ATP-grasp fold, B domain"/>
    <property type="match status" value="1"/>
</dbReference>
<dbReference type="AlphaFoldDB" id="A0A8T5GEV8"/>
<evidence type="ECO:0000256" key="2">
    <source>
        <dbReference type="ARBA" id="ARBA00002988"/>
    </source>
</evidence>
<dbReference type="PIRSF" id="PIRSF000854">
    <property type="entry name" value="PEP_synthase"/>
    <property type="match status" value="1"/>
</dbReference>
<evidence type="ECO:0000256" key="12">
    <source>
        <dbReference type="PIRNR" id="PIRNR000854"/>
    </source>
</evidence>
<dbReference type="PANTHER" id="PTHR43030:SF1">
    <property type="entry name" value="PHOSPHOENOLPYRUVATE SYNTHASE"/>
    <property type="match status" value="1"/>
</dbReference>
<keyword evidence="9 12" id="KW-0067">ATP-binding</keyword>
<dbReference type="InterPro" id="IPR000121">
    <property type="entry name" value="PEP_util_C"/>
</dbReference>
<evidence type="ECO:0000256" key="6">
    <source>
        <dbReference type="ARBA" id="ARBA00022723"/>
    </source>
</evidence>
<evidence type="ECO:0000256" key="4">
    <source>
        <dbReference type="ARBA" id="ARBA00007837"/>
    </source>
</evidence>
<organism evidence="16 17">
    <name type="scientific">Candidatus Iainarchaeum sp</name>
    <dbReference type="NCBI Taxonomy" id="3101447"/>
    <lineage>
        <taxon>Archaea</taxon>
        <taxon>Candidatus Iainarchaeota</taxon>
        <taxon>Candidatus Iainarchaeia</taxon>
        <taxon>Candidatus Iainarchaeales</taxon>
        <taxon>Candidatus Iainarchaeaceae</taxon>
        <taxon>Candidatus Iainarchaeum</taxon>
    </lineage>
</organism>
<dbReference type="InterPro" id="IPR008279">
    <property type="entry name" value="PEP-util_enz_mobile_dom"/>
</dbReference>
<dbReference type="SUPFAM" id="SSF51621">
    <property type="entry name" value="Phosphoenolpyruvate/pyruvate domain"/>
    <property type="match status" value="1"/>
</dbReference>
<dbReference type="InterPro" id="IPR040442">
    <property type="entry name" value="Pyrv_kinase-like_dom_sf"/>
</dbReference>
<comment type="similarity">
    <text evidence="4 12">Belongs to the PEP-utilizing enzyme family.</text>
</comment>
<dbReference type="EC" id="2.7.9.2" evidence="12"/>
<comment type="function">
    <text evidence="2 12">Catalyzes the phosphorylation of pyruvate to phosphoenolpyruvate.</text>
</comment>
<feature type="domain" description="Pyruvate phosphate dikinase AMP/ATP-binding" evidence="14">
    <location>
        <begin position="17"/>
        <end position="330"/>
    </location>
</feature>
<protein>
    <recommendedName>
        <fullName evidence="12">Phosphoenolpyruvate synthase</fullName>
        <shortName evidence="12">PEP synthase</shortName>
        <ecNumber evidence="12">2.7.9.2</ecNumber>
    </recommendedName>
    <alternativeName>
        <fullName evidence="12">Pyruvate, water dikinase</fullName>
    </alternativeName>
</protein>
<dbReference type="PANTHER" id="PTHR43030">
    <property type="entry name" value="PHOSPHOENOLPYRUVATE SYNTHASE"/>
    <property type="match status" value="1"/>
</dbReference>
<dbReference type="InterPro" id="IPR015813">
    <property type="entry name" value="Pyrv/PenolPyrv_kinase-like_dom"/>
</dbReference>
<evidence type="ECO:0000313" key="17">
    <source>
        <dbReference type="Proteomes" id="UP000722459"/>
    </source>
</evidence>
<dbReference type="Pfam" id="PF00391">
    <property type="entry name" value="PEP-utilizers"/>
    <property type="match status" value="1"/>
</dbReference>
<gene>
    <name evidence="16" type="primary">ppsA</name>
    <name evidence="16" type="ORF">HON47_00690</name>
</gene>
<dbReference type="EMBL" id="JABJNZ010000012">
    <property type="protein sequence ID" value="MBT4870076.1"/>
    <property type="molecule type" value="Genomic_DNA"/>
</dbReference>
<keyword evidence="6 12" id="KW-0479">Metal-binding</keyword>
<comment type="caution">
    <text evidence="16">The sequence shown here is derived from an EMBL/GenBank/DDBJ whole genome shotgun (WGS) entry which is preliminary data.</text>
</comment>
<keyword evidence="8 12" id="KW-0418">Kinase</keyword>
<dbReference type="InterPro" id="IPR036637">
    <property type="entry name" value="Phosphohistidine_dom_sf"/>
</dbReference>
<dbReference type="SUPFAM" id="SSF52009">
    <property type="entry name" value="Phosphohistidine domain"/>
    <property type="match status" value="1"/>
</dbReference>
<sequence>MSENILWFKEIGINDIPKVGGKGASLGEMVNNNFPVPGGFVITSTAYFNFVRGAGIQEQIVSKIDAIDVENTAQLENVSKEVRLLIKSTPMPSEIKQEIIEDYQQLNIEESDGVNTLVAVRSSATAEDLPDASFAGQQETYLNILGNEDVIRSVQDCWASLFTARAVYYRKKQGFDTKSVGLCAVVQKMVQSEVSGIMFTADPTGDETKIIIEAGFGLGETVVSGSITPDNYVVDKETLELKNKRMNHQEFMLVRENGKNTEIKLGENKAKIQKMSDEKIIELAEIGKRIEDHYKKPMDIEWAMEGNELYIVQARPITTLESGKKAEEESKGEVETSEKPILEGLPASPGIITGIVKVVPSIDDIVKVNKGDLLVTKMTSPSWVPVMKKASGIITNEGGRTCHAAIVSRELGIPCVVGTERATLELADGQEVTIDGTNGLVYDGKIEIVLKEEKIEVLKDEDVDILEDKLVEESKSGMMEHDTLAKVEEIQKDFGKKKFSEMDGKLQEKEEEEILDVLGDIAIKVKVNVALPDAAEKAAATNAYGVGLLRAEHMITSSGMHPAEFVRQGKEVELKNIVKEGIRIVASKFEGPVWFRTFDARSDEFRELAGGEKELNEDNPMLGWHGIRRDLDSPAMLKAQLLAIKELRKEGQKNVGIMLPFVQSIEEILEAKKIAKEVELQEEVDFGVMVETPASVWIIDEIIPHVKFVSFGTNDLTQLTLGMDRNNEKVQKNFTELHPAILREIEYVIKKCKKAGVVTSICGQAASNPEMVKKLVWFGIDSVSANIDAVENIRKVVMLEEKKRILDYISSNPEKAEGFFHKLLHK</sequence>
<dbReference type="Proteomes" id="UP000722459">
    <property type="component" value="Unassembled WGS sequence"/>
</dbReference>
<dbReference type="FunFam" id="3.30.1490.20:FF:000010">
    <property type="entry name" value="Phosphoenolpyruvate synthase"/>
    <property type="match status" value="1"/>
</dbReference>
<dbReference type="InterPro" id="IPR006319">
    <property type="entry name" value="PEP_synth"/>
</dbReference>
<evidence type="ECO:0000256" key="1">
    <source>
        <dbReference type="ARBA" id="ARBA00001946"/>
    </source>
</evidence>
<dbReference type="GO" id="GO:0008986">
    <property type="term" value="F:pyruvate, water dikinase activity"/>
    <property type="evidence" value="ECO:0007669"/>
    <property type="project" value="UniProtKB-EC"/>
</dbReference>
<accession>A0A8T5GEV8</accession>
<evidence type="ECO:0000256" key="11">
    <source>
        <dbReference type="ARBA" id="ARBA00047700"/>
    </source>
</evidence>
<dbReference type="NCBIfam" id="NF005057">
    <property type="entry name" value="PRK06464.1"/>
    <property type="match status" value="1"/>
</dbReference>
<evidence type="ECO:0000259" key="15">
    <source>
        <dbReference type="Pfam" id="PF02896"/>
    </source>
</evidence>
<dbReference type="Pfam" id="PF02896">
    <property type="entry name" value="PEP-utilizers_C"/>
    <property type="match status" value="1"/>
</dbReference>